<protein>
    <submittedName>
        <fullName evidence="2">Ribosomal-protein-alanine N-acetyltransferase</fullName>
    </submittedName>
</protein>
<dbReference type="Gene3D" id="3.40.630.30">
    <property type="match status" value="1"/>
</dbReference>
<reference evidence="2 3" key="1">
    <citation type="submission" date="2018-10" db="EMBL/GenBank/DDBJ databases">
        <title>Genomic Encyclopedia of Archaeal and Bacterial Type Strains, Phase II (KMG-II): from individual species to whole genera.</title>
        <authorList>
            <person name="Goeker M."/>
        </authorList>
    </citation>
    <scope>NUCLEOTIDE SEQUENCE [LARGE SCALE GENOMIC DNA]</scope>
    <source>
        <strain evidence="2 3">DSM 19839</strain>
    </source>
</reference>
<feature type="domain" description="N-acetyltransferase" evidence="1">
    <location>
        <begin position="12"/>
        <end position="176"/>
    </location>
</feature>
<evidence type="ECO:0000259" key="1">
    <source>
        <dbReference type="PROSITE" id="PS51186"/>
    </source>
</evidence>
<dbReference type="InterPro" id="IPR051531">
    <property type="entry name" value="N-acetyltransferase"/>
</dbReference>
<sequence>MNLNFMRSASRIELRSIIDSDQENIFFGLSNPDVIKYYGISFNTFEATREQMIWFQNLEKNGTGKWWTIYSSITGEFLGAAGFNDLNKELKKAEIGFWLLPEFWGKGYMQEAMPLICDYGFNELELIRIEGIVESENLNCKRAIEKLGFTLESTSRDSELKKGKLISLDTYIKLKL</sequence>
<evidence type="ECO:0000313" key="3">
    <source>
        <dbReference type="Proteomes" id="UP000276282"/>
    </source>
</evidence>
<proteinExistence type="predicted"/>
<comment type="caution">
    <text evidence="2">The sequence shown here is derived from an EMBL/GenBank/DDBJ whole genome shotgun (WGS) entry which is preliminary data.</text>
</comment>
<dbReference type="PANTHER" id="PTHR43792:SF9">
    <property type="entry name" value="RIBOSOMAL-PROTEIN-ALANINE ACETYLTRANSFERASE"/>
    <property type="match status" value="1"/>
</dbReference>
<name>A0A495PYU3_9FLAO</name>
<dbReference type="PROSITE" id="PS51186">
    <property type="entry name" value="GNAT"/>
    <property type="match status" value="1"/>
</dbReference>
<evidence type="ECO:0000313" key="2">
    <source>
        <dbReference type="EMBL" id="RKS55786.1"/>
    </source>
</evidence>
<gene>
    <name evidence="2" type="ORF">BC962_0756</name>
</gene>
<dbReference type="OrthoDB" id="9811523at2"/>
<dbReference type="AlphaFoldDB" id="A0A495PYU3"/>
<dbReference type="Pfam" id="PF13302">
    <property type="entry name" value="Acetyltransf_3"/>
    <property type="match status" value="1"/>
</dbReference>
<dbReference type="PANTHER" id="PTHR43792">
    <property type="entry name" value="GNAT FAMILY, PUTATIVE (AFU_ORTHOLOGUE AFUA_3G00765)-RELATED-RELATED"/>
    <property type="match status" value="1"/>
</dbReference>
<dbReference type="Proteomes" id="UP000276282">
    <property type="component" value="Unassembled WGS sequence"/>
</dbReference>
<keyword evidence="2" id="KW-0808">Transferase</keyword>
<keyword evidence="3" id="KW-1185">Reference proteome</keyword>
<dbReference type="GO" id="GO:0005737">
    <property type="term" value="C:cytoplasm"/>
    <property type="evidence" value="ECO:0007669"/>
    <property type="project" value="TreeGrafter"/>
</dbReference>
<accession>A0A495PYU3</accession>
<organism evidence="2 3">
    <name type="scientific">Gillisia mitskevichiae</name>
    <dbReference type="NCBI Taxonomy" id="270921"/>
    <lineage>
        <taxon>Bacteria</taxon>
        <taxon>Pseudomonadati</taxon>
        <taxon>Bacteroidota</taxon>
        <taxon>Flavobacteriia</taxon>
        <taxon>Flavobacteriales</taxon>
        <taxon>Flavobacteriaceae</taxon>
        <taxon>Gillisia</taxon>
    </lineage>
</organism>
<dbReference type="EMBL" id="RBLG01000001">
    <property type="protein sequence ID" value="RKS55786.1"/>
    <property type="molecule type" value="Genomic_DNA"/>
</dbReference>
<dbReference type="SUPFAM" id="SSF55729">
    <property type="entry name" value="Acyl-CoA N-acyltransferases (Nat)"/>
    <property type="match status" value="1"/>
</dbReference>
<dbReference type="InterPro" id="IPR016181">
    <property type="entry name" value="Acyl_CoA_acyltransferase"/>
</dbReference>
<dbReference type="InterPro" id="IPR000182">
    <property type="entry name" value="GNAT_dom"/>
</dbReference>
<dbReference type="GO" id="GO:0008999">
    <property type="term" value="F:protein-N-terminal-alanine acetyltransferase activity"/>
    <property type="evidence" value="ECO:0007669"/>
    <property type="project" value="TreeGrafter"/>
</dbReference>